<dbReference type="Proteomes" id="UP000007648">
    <property type="component" value="Unassembled WGS sequence"/>
</dbReference>
<dbReference type="GO" id="GO:0045277">
    <property type="term" value="C:respiratory chain complex IV"/>
    <property type="evidence" value="ECO:0007669"/>
    <property type="project" value="InterPro"/>
</dbReference>
<evidence type="ECO:0000256" key="2">
    <source>
        <dbReference type="ARBA" id="ARBA00023128"/>
    </source>
</evidence>
<reference evidence="7 8" key="1">
    <citation type="journal article" date="2011" name="Proc. Natl. Acad. Sci. U.S.A.">
        <title>Genetic diversity and population structure of the endangered marsupial Sarcophilus harrisii (Tasmanian devil).</title>
        <authorList>
            <person name="Miller W."/>
            <person name="Hayes V.M."/>
            <person name="Ratan A."/>
            <person name="Petersen D.C."/>
            <person name="Wittekindt N.E."/>
            <person name="Miller J."/>
            <person name="Walenz B."/>
            <person name="Knight J."/>
            <person name="Qi J."/>
            <person name="Zhao F."/>
            <person name="Wang Q."/>
            <person name="Bedoya-Reina O.C."/>
            <person name="Katiyar N."/>
            <person name="Tomsho L.P."/>
            <person name="Kasson L.M."/>
            <person name="Hardie R.A."/>
            <person name="Woodbridge P."/>
            <person name="Tindall E.A."/>
            <person name="Bertelsen M.F."/>
            <person name="Dixon D."/>
            <person name="Pyecroft S."/>
            <person name="Helgen K.M."/>
            <person name="Lesk A.M."/>
            <person name="Pringle T.H."/>
            <person name="Patterson N."/>
            <person name="Zhang Y."/>
            <person name="Kreiss A."/>
            <person name="Woods G.M."/>
            <person name="Jones M.E."/>
            <person name="Schuster S.C."/>
        </authorList>
    </citation>
    <scope>NUCLEOTIDE SEQUENCE [LARGE SCALE GENOMIC DNA]</scope>
</reference>
<evidence type="ECO:0000313" key="8">
    <source>
        <dbReference type="Proteomes" id="UP000007648"/>
    </source>
</evidence>
<gene>
    <name evidence="7" type="primary">LOC100922461</name>
</gene>
<reference evidence="7" key="3">
    <citation type="submission" date="2025-09" db="UniProtKB">
        <authorList>
            <consortium name="Ensembl"/>
        </authorList>
    </citation>
    <scope>IDENTIFICATION</scope>
</reference>
<evidence type="ECO:0000256" key="4">
    <source>
        <dbReference type="ARBA" id="ARBA00040060"/>
    </source>
</evidence>
<feature type="region of interest" description="Disordered" evidence="6">
    <location>
        <begin position="1"/>
        <end position="24"/>
    </location>
</feature>
<dbReference type="InParanoid" id="A0A7N4PG28"/>
<dbReference type="GeneTree" id="ENSGT00940000156204"/>
<keyword evidence="3" id="KW-1015">Disulfide bond</keyword>
<keyword evidence="2" id="KW-0496">Mitochondrion</keyword>
<dbReference type="InterPro" id="IPR003213">
    <property type="entry name" value="Cyt_c_oxidase_su6B"/>
</dbReference>
<proteinExistence type="predicted"/>
<dbReference type="GO" id="GO:0005739">
    <property type="term" value="C:mitochondrion"/>
    <property type="evidence" value="ECO:0007669"/>
    <property type="project" value="UniProtKB-SubCell"/>
</dbReference>
<dbReference type="InterPro" id="IPR036549">
    <property type="entry name" value="CX6/COA6-like_sf"/>
</dbReference>
<evidence type="ECO:0000256" key="6">
    <source>
        <dbReference type="SAM" id="MobiDB-lite"/>
    </source>
</evidence>
<keyword evidence="8" id="KW-1185">Reference proteome</keyword>
<dbReference type="AlphaFoldDB" id="A0A7N4PG28"/>
<reference evidence="7" key="2">
    <citation type="submission" date="2025-08" db="UniProtKB">
        <authorList>
            <consortium name="Ensembl"/>
        </authorList>
    </citation>
    <scope>IDENTIFICATION</scope>
</reference>
<comment type="subcellular location">
    <subcellularLocation>
        <location evidence="1">Mitochondrion</location>
    </subcellularLocation>
</comment>
<evidence type="ECO:0000256" key="1">
    <source>
        <dbReference type="ARBA" id="ARBA00004173"/>
    </source>
</evidence>
<dbReference type="FunFam" id="1.10.10.140:FF:000001">
    <property type="entry name" value="Cytochrome c oxidase subunit 6B1"/>
    <property type="match status" value="1"/>
</dbReference>
<evidence type="ECO:0000256" key="5">
    <source>
        <dbReference type="ARBA" id="ARBA00042114"/>
    </source>
</evidence>
<dbReference type="SUPFAM" id="SSF47694">
    <property type="entry name" value="Cytochrome c oxidase subunit h"/>
    <property type="match status" value="1"/>
</dbReference>
<accession>A0A7N4PG28</accession>
<dbReference type="PANTHER" id="PTHR11387">
    <property type="entry name" value="CYTOCHROME C OXIDASE SUBUNIT 6B"/>
    <property type="match status" value="1"/>
</dbReference>
<dbReference type="CDD" id="cd00926">
    <property type="entry name" value="Cyt_c_Oxidase_VIb"/>
    <property type="match status" value="1"/>
</dbReference>
<name>A0A7N4PG28_SARHA</name>
<evidence type="ECO:0000313" key="7">
    <source>
        <dbReference type="Ensembl" id="ENSSHAP00000037921.1"/>
    </source>
</evidence>
<dbReference type="Pfam" id="PF02297">
    <property type="entry name" value="COX6B"/>
    <property type="match status" value="1"/>
</dbReference>
<sequence>VRASSLPRPRRRRAGPTEIRKEAADDPLVAGCRTQDAHVGALGLPCIALCSQRRLAGAPGPGDLCGGAALGRGSAGKGPPPPGRCEPAVGAGGSARSLAVYEIAPVASLLGGFPRGLLPPVLHARKLRQGAVPRRGPAAKERREPGATMSEDIKTKIRNYRTAPFDSRFPNQNQTRNCWQNYLDFHRCEKAMTQKGGDVSVCQWYKRVYKSLCPLSWVNTWDDRRAEDTFPGKI</sequence>
<protein>
    <recommendedName>
        <fullName evidence="4">Cytochrome c oxidase subunit 6B1</fullName>
    </recommendedName>
    <alternativeName>
        <fullName evidence="5">Cytochrome c oxidase subunit VIb isoform 1</fullName>
    </alternativeName>
</protein>
<evidence type="ECO:0000256" key="3">
    <source>
        <dbReference type="ARBA" id="ARBA00023157"/>
    </source>
</evidence>
<dbReference type="PROSITE" id="PS51808">
    <property type="entry name" value="CHCH"/>
    <property type="match status" value="1"/>
</dbReference>
<dbReference type="Ensembl" id="ENSSHAT00000038905.1">
    <property type="protein sequence ID" value="ENSSHAP00000037921.1"/>
    <property type="gene ID" value="ENSSHAG00000031019.1"/>
</dbReference>
<organism evidence="7 8">
    <name type="scientific">Sarcophilus harrisii</name>
    <name type="common">Tasmanian devil</name>
    <name type="synonym">Sarcophilus laniarius</name>
    <dbReference type="NCBI Taxonomy" id="9305"/>
    <lineage>
        <taxon>Eukaryota</taxon>
        <taxon>Metazoa</taxon>
        <taxon>Chordata</taxon>
        <taxon>Craniata</taxon>
        <taxon>Vertebrata</taxon>
        <taxon>Euteleostomi</taxon>
        <taxon>Mammalia</taxon>
        <taxon>Metatheria</taxon>
        <taxon>Dasyuromorphia</taxon>
        <taxon>Dasyuridae</taxon>
        <taxon>Sarcophilus</taxon>
    </lineage>
</organism>
<dbReference type="Gene3D" id="1.10.10.140">
    <property type="entry name" value="Cytochrome c oxidase, subunit VIb"/>
    <property type="match status" value="1"/>
</dbReference>
<dbReference type="InterPro" id="IPR048280">
    <property type="entry name" value="COX6B-like"/>
</dbReference>